<gene>
    <name evidence="1" type="ORF">EJ73_02699</name>
</gene>
<dbReference type="EMBL" id="QJJX01000057">
    <property type="protein sequence ID" value="PXX17261.1"/>
    <property type="molecule type" value="Genomic_DNA"/>
</dbReference>
<protein>
    <submittedName>
        <fullName evidence="1">Uncharacterized protein</fullName>
    </submittedName>
</protein>
<proteinExistence type="predicted"/>
<sequence>MQDDQKTCKKAAFELLLFLEWSVMQSMFCKVSIPYLTKLQH</sequence>
<comment type="caution">
    <text evidence="1">The sequence shown here is derived from an EMBL/GenBank/DDBJ whole genome shotgun (WGS) entry which is preliminary data.</text>
</comment>
<dbReference type="Proteomes" id="UP000248314">
    <property type="component" value="Unassembled WGS sequence"/>
</dbReference>
<evidence type="ECO:0000313" key="1">
    <source>
        <dbReference type="EMBL" id="PXX17261.1"/>
    </source>
</evidence>
<name>A0A318HPH6_9BACT</name>
<dbReference type="AlphaFoldDB" id="A0A318HPH6"/>
<reference evidence="1 2" key="1">
    <citation type="submission" date="2018-05" db="EMBL/GenBank/DDBJ databases">
        <title>Genomic Encyclopedia of Type Strains, Phase I: the one thousand microbial genomes (KMG-I) project.</title>
        <authorList>
            <person name="Kyrpides N."/>
        </authorList>
    </citation>
    <scope>NUCLEOTIDE SEQUENCE [LARGE SCALE GENOMIC DNA]</scope>
    <source>
        <strain evidence="1 2">DSM 15611</strain>
    </source>
</reference>
<keyword evidence="2" id="KW-1185">Reference proteome</keyword>
<accession>A0A318HPH6</accession>
<organism evidence="1 2">
    <name type="scientific">Hoylesella shahii DSM 15611 = JCM 12083</name>
    <dbReference type="NCBI Taxonomy" id="1122991"/>
    <lineage>
        <taxon>Bacteria</taxon>
        <taxon>Pseudomonadati</taxon>
        <taxon>Bacteroidota</taxon>
        <taxon>Bacteroidia</taxon>
        <taxon>Bacteroidales</taxon>
        <taxon>Prevotellaceae</taxon>
        <taxon>Hoylesella</taxon>
    </lineage>
</organism>
<evidence type="ECO:0000313" key="2">
    <source>
        <dbReference type="Proteomes" id="UP000248314"/>
    </source>
</evidence>